<dbReference type="Proteomes" id="UP000016933">
    <property type="component" value="Unassembled WGS sequence"/>
</dbReference>
<name>N1PXF8_DOTSN</name>
<reference evidence="3" key="1">
    <citation type="journal article" date="2012" name="PLoS Genet.">
        <title>The genomes of the fungal plant pathogens Cladosporium fulvum and Dothistroma septosporum reveal adaptation to different hosts and lifestyles but also signatures of common ancestry.</title>
        <authorList>
            <person name="de Wit P.J.G.M."/>
            <person name="van der Burgt A."/>
            <person name="Oekmen B."/>
            <person name="Stergiopoulos I."/>
            <person name="Abd-Elsalam K.A."/>
            <person name="Aerts A.L."/>
            <person name="Bahkali A.H."/>
            <person name="Beenen H.G."/>
            <person name="Chettri P."/>
            <person name="Cox M.P."/>
            <person name="Datema E."/>
            <person name="de Vries R.P."/>
            <person name="Dhillon B."/>
            <person name="Ganley A.R."/>
            <person name="Griffiths S.A."/>
            <person name="Guo Y."/>
            <person name="Hamelin R.C."/>
            <person name="Henrissat B."/>
            <person name="Kabir M.S."/>
            <person name="Jashni M.K."/>
            <person name="Kema G."/>
            <person name="Klaubauf S."/>
            <person name="Lapidus A."/>
            <person name="Levasseur A."/>
            <person name="Lindquist E."/>
            <person name="Mehrabi R."/>
            <person name="Ohm R.A."/>
            <person name="Owen T.J."/>
            <person name="Salamov A."/>
            <person name="Schwelm A."/>
            <person name="Schijlen E."/>
            <person name="Sun H."/>
            <person name="van den Burg H.A."/>
            <person name="van Ham R.C.H.J."/>
            <person name="Zhang S."/>
            <person name="Goodwin S.B."/>
            <person name="Grigoriev I.V."/>
            <person name="Collemare J."/>
            <person name="Bradshaw R.E."/>
        </authorList>
    </citation>
    <scope>NUCLEOTIDE SEQUENCE [LARGE SCALE GENOMIC DNA]</scope>
    <source>
        <strain evidence="3">NZE10 / CBS 128990</strain>
    </source>
</reference>
<dbReference type="AlphaFoldDB" id="N1PXF8"/>
<dbReference type="SUPFAM" id="SSF56112">
    <property type="entry name" value="Protein kinase-like (PK-like)"/>
    <property type="match status" value="1"/>
</dbReference>
<dbReference type="Gene3D" id="1.10.510.10">
    <property type="entry name" value="Transferase(Phosphotransferase) domain 1"/>
    <property type="match status" value="1"/>
</dbReference>
<dbReference type="HOGENOM" id="CLU_1184984_0_0_1"/>
<evidence type="ECO:0000313" key="2">
    <source>
        <dbReference type="EMBL" id="EME46909.1"/>
    </source>
</evidence>
<feature type="compositionally biased region" description="Polar residues" evidence="1">
    <location>
        <begin position="217"/>
        <end position="234"/>
    </location>
</feature>
<evidence type="ECO:0000313" key="3">
    <source>
        <dbReference type="Proteomes" id="UP000016933"/>
    </source>
</evidence>
<protein>
    <recommendedName>
        <fullName evidence="4">Protein kinase domain-containing protein</fullName>
    </recommendedName>
</protein>
<sequence>MPRELETKSGSPKTVAIKNNGDDGDNDIDQSKGHGHGRAEDKPRNAGDAQQYTGSSGDVRPAEDPALDIDEPEKNTAEEDNAMNPEPEQPEAAGEEPAQLSQDPREPSQDAANDGAAEKLMAASSNELNGQSADEPDDEAGGPAPVESAGKSNDQPDNSSKQTSEDDSLRIPDPFVWSVAEGLARLGLGILNNPSGRQIVHRDLKPENVFLDRPSKTDTLTTPPLESVTSAKQF</sequence>
<feature type="region of interest" description="Disordered" evidence="1">
    <location>
        <begin position="1"/>
        <end position="171"/>
    </location>
</feature>
<accession>N1PXF8</accession>
<evidence type="ECO:0000256" key="1">
    <source>
        <dbReference type="SAM" id="MobiDB-lite"/>
    </source>
</evidence>
<feature type="region of interest" description="Disordered" evidence="1">
    <location>
        <begin position="211"/>
        <end position="234"/>
    </location>
</feature>
<reference evidence="2 3" key="2">
    <citation type="journal article" date="2012" name="PLoS Pathog.">
        <title>Diverse lifestyles and strategies of plant pathogenesis encoded in the genomes of eighteen Dothideomycetes fungi.</title>
        <authorList>
            <person name="Ohm R.A."/>
            <person name="Feau N."/>
            <person name="Henrissat B."/>
            <person name="Schoch C.L."/>
            <person name="Horwitz B.A."/>
            <person name="Barry K.W."/>
            <person name="Condon B.J."/>
            <person name="Copeland A.C."/>
            <person name="Dhillon B."/>
            <person name="Glaser F."/>
            <person name="Hesse C.N."/>
            <person name="Kosti I."/>
            <person name="LaButti K."/>
            <person name="Lindquist E.A."/>
            <person name="Lucas S."/>
            <person name="Salamov A.A."/>
            <person name="Bradshaw R.E."/>
            <person name="Ciuffetti L."/>
            <person name="Hamelin R.C."/>
            <person name="Kema G.H.J."/>
            <person name="Lawrence C."/>
            <person name="Scott J.A."/>
            <person name="Spatafora J.W."/>
            <person name="Turgeon B.G."/>
            <person name="de Wit P.J.G.M."/>
            <person name="Zhong S."/>
            <person name="Goodwin S.B."/>
            <person name="Grigoriev I.V."/>
        </authorList>
    </citation>
    <scope>NUCLEOTIDE SEQUENCE [LARGE SCALE GENOMIC DNA]</scope>
    <source>
        <strain evidence="3">NZE10 / CBS 128990</strain>
    </source>
</reference>
<keyword evidence="3" id="KW-1185">Reference proteome</keyword>
<dbReference type="InterPro" id="IPR011009">
    <property type="entry name" value="Kinase-like_dom_sf"/>
</dbReference>
<feature type="compositionally biased region" description="Polar residues" evidence="1">
    <location>
        <begin position="123"/>
        <end position="132"/>
    </location>
</feature>
<feature type="compositionally biased region" description="Polar residues" evidence="1">
    <location>
        <begin position="150"/>
        <end position="162"/>
    </location>
</feature>
<organism evidence="2 3">
    <name type="scientific">Dothistroma septosporum (strain NZE10 / CBS 128990)</name>
    <name type="common">Red band needle blight fungus</name>
    <name type="synonym">Mycosphaerella pini</name>
    <dbReference type="NCBI Taxonomy" id="675120"/>
    <lineage>
        <taxon>Eukaryota</taxon>
        <taxon>Fungi</taxon>
        <taxon>Dikarya</taxon>
        <taxon>Ascomycota</taxon>
        <taxon>Pezizomycotina</taxon>
        <taxon>Dothideomycetes</taxon>
        <taxon>Dothideomycetidae</taxon>
        <taxon>Mycosphaerellales</taxon>
        <taxon>Mycosphaerellaceae</taxon>
        <taxon>Dothistroma</taxon>
    </lineage>
</organism>
<feature type="compositionally biased region" description="Basic and acidic residues" evidence="1">
    <location>
        <begin position="29"/>
        <end position="45"/>
    </location>
</feature>
<proteinExistence type="predicted"/>
<feature type="compositionally biased region" description="Low complexity" evidence="1">
    <location>
        <begin position="90"/>
        <end position="99"/>
    </location>
</feature>
<gene>
    <name evidence="2" type="ORF">DOTSEDRAFT_79009</name>
</gene>
<dbReference type="EMBL" id="KB446537">
    <property type="protein sequence ID" value="EME46909.1"/>
    <property type="molecule type" value="Genomic_DNA"/>
</dbReference>
<evidence type="ECO:0008006" key="4">
    <source>
        <dbReference type="Google" id="ProtNLM"/>
    </source>
</evidence>